<feature type="region of interest" description="Disordered" evidence="1">
    <location>
        <begin position="101"/>
        <end position="136"/>
    </location>
</feature>
<dbReference type="Proteomes" id="UP000520814">
    <property type="component" value="Unassembled WGS sequence"/>
</dbReference>
<feature type="compositionally biased region" description="Polar residues" evidence="1">
    <location>
        <begin position="110"/>
        <end position="121"/>
    </location>
</feature>
<comment type="caution">
    <text evidence="2">The sequence shown here is derived from an EMBL/GenBank/DDBJ whole genome shotgun (WGS) entry which is preliminary data.</text>
</comment>
<accession>A0A7W9SSI1</accession>
<evidence type="ECO:0000313" key="2">
    <source>
        <dbReference type="EMBL" id="MBB6052047.1"/>
    </source>
</evidence>
<sequence length="136" mass="14880">MKFFGAILRGLFFVALTAALAWNIWQVQKLKTEVAQLRAATGKHRAVPGDKPTLTRSLALLRESKSHAERAQTLLKAKRLDEAAKETKLAAETAQKAYAGAQGADPVGELQSTVQSLSKQVGSLWETEKKKEPKKP</sequence>
<name>A0A7W9SSI1_ARMRO</name>
<dbReference type="AlphaFoldDB" id="A0A7W9SSI1"/>
<gene>
    <name evidence="2" type="ORF">HNQ39_003857</name>
</gene>
<organism evidence="2 3">
    <name type="scientific">Armatimonas rosea</name>
    <dbReference type="NCBI Taxonomy" id="685828"/>
    <lineage>
        <taxon>Bacteria</taxon>
        <taxon>Bacillati</taxon>
        <taxon>Armatimonadota</taxon>
        <taxon>Armatimonadia</taxon>
        <taxon>Armatimonadales</taxon>
        <taxon>Armatimonadaceae</taxon>
        <taxon>Armatimonas</taxon>
    </lineage>
</organism>
<dbReference type="EMBL" id="JACHGW010000003">
    <property type="protein sequence ID" value="MBB6052047.1"/>
    <property type="molecule type" value="Genomic_DNA"/>
</dbReference>
<protein>
    <submittedName>
        <fullName evidence="2">Uncharacterized protein</fullName>
    </submittedName>
</protein>
<keyword evidence="3" id="KW-1185">Reference proteome</keyword>
<dbReference type="RefSeq" id="WP_184200243.1">
    <property type="nucleotide sequence ID" value="NZ_JACHGW010000003.1"/>
</dbReference>
<reference evidence="2 3" key="1">
    <citation type="submission" date="2020-08" db="EMBL/GenBank/DDBJ databases">
        <title>Genomic Encyclopedia of Type Strains, Phase IV (KMG-IV): sequencing the most valuable type-strain genomes for metagenomic binning, comparative biology and taxonomic classification.</title>
        <authorList>
            <person name="Goeker M."/>
        </authorList>
    </citation>
    <scope>NUCLEOTIDE SEQUENCE [LARGE SCALE GENOMIC DNA]</scope>
    <source>
        <strain evidence="2 3">DSM 23562</strain>
    </source>
</reference>
<evidence type="ECO:0000313" key="3">
    <source>
        <dbReference type="Proteomes" id="UP000520814"/>
    </source>
</evidence>
<proteinExistence type="predicted"/>
<feature type="compositionally biased region" description="Basic and acidic residues" evidence="1">
    <location>
        <begin position="126"/>
        <end position="136"/>
    </location>
</feature>
<evidence type="ECO:0000256" key="1">
    <source>
        <dbReference type="SAM" id="MobiDB-lite"/>
    </source>
</evidence>